<gene>
    <name evidence="5" type="ORF">phiP43_032</name>
</gene>
<sequence length="251" mass="29250">MKGGIYKIENLVNNKVYIGSAKDFNIRWKRHLSDLRKNRHSSIKLQRAYNKYGKDNFRFSIIEYSKYTPNIKNLEQFYIELYNSKILGYNIADASFGDVMSQHPNKEFIIKKISTSLKTRISKMSNEERKIKYGRYGTSNGRYNPEKHKAFKCIICSNPISYKSSIGKGLCNLCLKKGQSNPFYGKRHSEKTKNILKGLLKGNTNRNKRIIVNDKEYSSCKECAEDHKISCSLVTYRLKSDKYPSWLYLNA</sequence>
<dbReference type="Pfam" id="PF20987">
    <property type="entry name" value="I-TevI_DNA-bd"/>
    <property type="match status" value="1"/>
</dbReference>
<dbReference type="CDD" id="cd10437">
    <property type="entry name" value="GIY-YIG_HE_I-TevI_like"/>
    <property type="match status" value="1"/>
</dbReference>
<comment type="cofactor">
    <cofactor evidence="1">
        <name>Mg(2+)</name>
        <dbReference type="ChEBI" id="CHEBI:18420"/>
    </cofactor>
</comment>
<evidence type="ECO:0000259" key="4">
    <source>
        <dbReference type="PROSITE" id="PS50164"/>
    </source>
</evidence>
<feature type="domain" description="GIY-YIG" evidence="4">
    <location>
        <begin position="1"/>
        <end position="84"/>
    </location>
</feature>
<proteinExistence type="predicted"/>
<dbReference type="SUPFAM" id="SSF64496">
    <property type="entry name" value="DNA-binding domain of intron-encoded endonucleases"/>
    <property type="match status" value="1"/>
</dbReference>
<keyword evidence="3" id="KW-0460">Magnesium</keyword>
<name>A0A2I6PF91_9CAUD</name>
<keyword evidence="5" id="KW-0378">Hydrolase</keyword>
<accession>A0A2I6PF91</accession>
<evidence type="ECO:0000256" key="2">
    <source>
        <dbReference type="ARBA" id="ARBA00010045"/>
    </source>
</evidence>
<comment type="similarity">
    <text evidence="2">To endonucleases of group I introns of fungi and phage.</text>
</comment>
<evidence type="ECO:0000313" key="6">
    <source>
        <dbReference type="Proteomes" id="UP000240538"/>
    </source>
</evidence>
<evidence type="ECO:0000256" key="3">
    <source>
        <dbReference type="ARBA" id="ARBA00022842"/>
    </source>
</evidence>
<keyword evidence="5" id="KW-0255">Endonuclease</keyword>
<evidence type="ECO:0000256" key="1">
    <source>
        <dbReference type="ARBA" id="ARBA00001946"/>
    </source>
</evidence>
<protein>
    <submittedName>
        <fullName evidence="5">I-Tevl homing endonuclease</fullName>
    </submittedName>
</protein>
<dbReference type="EMBL" id="MG696114">
    <property type="protein sequence ID" value="AUM58390.1"/>
    <property type="molecule type" value="Genomic_DNA"/>
</dbReference>
<reference evidence="5 6" key="1">
    <citation type="submission" date="2017-12" db="EMBL/GenBank/DDBJ databases">
        <title>Complete genome sequence and characterization of bacteriophage phiP4-3 infecting Proteus pennea.</title>
        <authorList>
            <person name="He Y."/>
            <person name="Yang H."/>
        </authorList>
    </citation>
    <scope>NUCLEOTIDE SEQUENCE [LARGE SCALE GENOMIC DNA]</scope>
</reference>
<dbReference type="SUPFAM" id="SSF82771">
    <property type="entry name" value="GIY-YIG endonuclease"/>
    <property type="match status" value="1"/>
</dbReference>
<dbReference type="GO" id="GO:0003677">
    <property type="term" value="F:DNA binding"/>
    <property type="evidence" value="ECO:0007669"/>
    <property type="project" value="InterPro"/>
</dbReference>
<dbReference type="Pfam" id="PF07460">
    <property type="entry name" value="NUMOD3"/>
    <property type="match status" value="1"/>
</dbReference>
<dbReference type="InterPro" id="IPR035901">
    <property type="entry name" value="GIY-YIG_endonuc_sf"/>
</dbReference>
<dbReference type="InterPro" id="IPR048681">
    <property type="entry name" value="I-TevI_DNA-bd"/>
</dbReference>
<dbReference type="Gene3D" id="3.40.1440.10">
    <property type="entry name" value="GIY-YIG endonuclease"/>
    <property type="match status" value="1"/>
</dbReference>
<dbReference type="Pfam" id="PF01541">
    <property type="entry name" value="GIY-YIG"/>
    <property type="match status" value="1"/>
</dbReference>
<dbReference type="InterPro" id="IPR003611">
    <property type="entry name" value="NUMOD3"/>
</dbReference>
<dbReference type="PROSITE" id="PS50164">
    <property type="entry name" value="GIY_YIG"/>
    <property type="match status" value="1"/>
</dbReference>
<dbReference type="GO" id="GO:0004519">
    <property type="term" value="F:endonuclease activity"/>
    <property type="evidence" value="ECO:0007669"/>
    <property type="project" value="UniProtKB-KW"/>
</dbReference>
<organism evidence="5 6">
    <name type="scientific">Proteus phage phiP4-3</name>
    <dbReference type="NCBI Taxonomy" id="2065203"/>
    <lineage>
        <taxon>Viruses</taxon>
        <taxon>Duplodnaviria</taxon>
        <taxon>Heunggongvirae</taxon>
        <taxon>Uroviricota</taxon>
        <taxon>Caudoviricetes</taxon>
        <taxon>Pantevenvirales</taxon>
        <taxon>Straboviridae</taxon>
        <taxon>Bragavirus</taxon>
        <taxon>Bragavirus p43</taxon>
    </lineage>
</organism>
<dbReference type="SMART" id="SM00465">
    <property type="entry name" value="GIYc"/>
    <property type="match status" value="1"/>
</dbReference>
<evidence type="ECO:0000313" key="5">
    <source>
        <dbReference type="EMBL" id="AUM58390.1"/>
    </source>
</evidence>
<dbReference type="InterPro" id="IPR000305">
    <property type="entry name" value="GIY-YIG_endonuc"/>
</dbReference>
<keyword evidence="5" id="KW-0540">Nuclease</keyword>
<dbReference type="InterPro" id="IPR006350">
    <property type="entry name" value="Intron_endoG1"/>
</dbReference>
<keyword evidence="6" id="KW-1185">Reference proteome</keyword>
<dbReference type="Proteomes" id="UP000240538">
    <property type="component" value="Segment"/>
</dbReference>
<dbReference type="NCBIfam" id="TIGR01453">
    <property type="entry name" value="grpIintron_endo"/>
    <property type="match status" value="1"/>
</dbReference>